<dbReference type="CDD" id="cd06661">
    <property type="entry name" value="GGCT_like"/>
    <property type="match status" value="1"/>
</dbReference>
<accession>A0ABV3WTA0</accession>
<gene>
    <name evidence="1" type="ORF">V1479_11290</name>
</gene>
<dbReference type="EMBL" id="JAZHFV010000003">
    <property type="protein sequence ID" value="MEX4007890.1"/>
    <property type="molecule type" value="Genomic_DNA"/>
</dbReference>
<dbReference type="InterPro" id="IPR036568">
    <property type="entry name" value="GGCT-like_sf"/>
</dbReference>
<dbReference type="RefSeq" id="WP_368802971.1">
    <property type="nucleotide sequence ID" value="NZ_JAZHFV010000003.1"/>
</dbReference>
<dbReference type="Proteomes" id="UP001559025">
    <property type="component" value="Unassembled WGS sequence"/>
</dbReference>
<dbReference type="Gene3D" id="3.10.490.10">
    <property type="entry name" value="Gamma-glutamyl cyclotransferase-like"/>
    <property type="match status" value="1"/>
</dbReference>
<proteinExistence type="predicted"/>
<organism evidence="1 2">
    <name type="scientific">Neoaquamicrobium sediminum</name>
    <dbReference type="NCBI Taxonomy" id="1849104"/>
    <lineage>
        <taxon>Bacteria</taxon>
        <taxon>Pseudomonadati</taxon>
        <taxon>Pseudomonadota</taxon>
        <taxon>Alphaproteobacteria</taxon>
        <taxon>Hyphomicrobiales</taxon>
        <taxon>Phyllobacteriaceae</taxon>
        <taxon>Neoaquamicrobium</taxon>
    </lineage>
</organism>
<dbReference type="InterPro" id="IPR013024">
    <property type="entry name" value="GGCT-like"/>
</dbReference>
<comment type="caution">
    <text evidence="1">The sequence shown here is derived from an EMBL/GenBank/DDBJ whole genome shotgun (WGS) entry which is preliminary data.</text>
</comment>
<sequence>MNDNAIDSSELSDNAVVAYFGYGSLVCRATHRTDILAAVPARLKGWRRHWRPRPDMPGFPAALLSVRQDESSICDGLLVFDRMENLAAVDAREARYRRIEIADGDLELLAPAPYRCQTYVYVAEDHLPPHPEPPRILRSYLDAVLLGFLSEHGEEGLARFLTETEGFEVGIHDDRAEPVYPRAVSLDDAQRRWFDDVLSGRSLIAVESRTNAG</sequence>
<dbReference type="SUPFAM" id="SSF110857">
    <property type="entry name" value="Gamma-glutamyl cyclotransferase-like"/>
    <property type="match status" value="1"/>
</dbReference>
<evidence type="ECO:0000313" key="1">
    <source>
        <dbReference type="EMBL" id="MEX4007890.1"/>
    </source>
</evidence>
<evidence type="ECO:0000313" key="2">
    <source>
        <dbReference type="Proteomes" id="UP001559025"/>
    </source>
</evidence>
<name>A0ABV3WTA0_9HYPH</name>
<keyword evidence="2" id="KW-1185">Reference proteome</keyword>
<reference evidence="1 2" key="1">
    <citation type="submission" date="2024-01" db="EMBL/GenBank/DDBJ databases">
        <title>New evidence supports the origin of RcGTA from prophage.</title>
        <authorList>
            <person name="Xu Y."/>
            <person name="Liu B."/>
            <person name="Chen F."/>
        </authorList>
    </citation>
    <scope>NUCLEOTIDE SEQUENCE [LARGE SCALE GENOMIC DNA]</scope>
    <source>
        <strain evidence="1 2">CBW1107-2</strain>
    </source>
</reference>
<protein>
    <submittedName>
        <fullName evidence="1">Gamma-glutamylcyclotransferase family protein</fullName>
    </submittedName>
</protein>